<reference evidence="1 2" key="1">
    <citation type="submission" date="2020-02" db="EMBL/GenBank/DDBJ databases">
        <title>Bird 10,000 Genomes (B10K) Project - Family phase.</title>
        <authorList>
            <person name="Zhang G."/>
        </authorList>
    </citation>
    <scope>NUCLEOTIDE SEQUENCE [LARGE SCALE GENOMIC DNA]</scope>
    <source>
        <strain evidence="1">B10K-DU-017-21</strain>
    </source>
</reference>
<sequence length="73" mass="8370">KQPGFPTLGKNLSVDLVKRIAKKLNVSGCWVCGGLLMSEEWTWKGTSLDPFQILKWNHSISSEEKTRPLWWVL</sequence>
<accession>A0A852LB83</accession>
<dbReference type="AlphaFoldDB" id="A0A852LB83"/>
<gene>
    <name evidence="1" type="primary">Erv31_0</name>
    <name evidence="1" type="ORF">CENBEN_R14792</name>
</gene>
<dbReference type="Proteomes" id="UP000632886">
    <property type="component" value="Unassembled WGS sequence"/>
</dbReference>
<name>A0A852LB83_9AVES</name>
<evidence type="ECO:0000313" key="1">
    <source>
        <dbReference type="EMBL" id="NXX89351.1"/>
    </source>
</evidence>
<feature type="non-terminal residue" evidence="1">
    <location>
        <position position="73"/>
    </location>
</feature>
<protein>
    <submittedName>
        <fullName evidence="1">ENR1 protein</fullName>
    </submittedName>
</protein>
<proteinExistence type="predicted"/>
<comment type="caution">
    <text evidence="1">The sequence shown here is derived from an EMBL/GenBank/DDBJ whole genome shotgun (WGS) entry which is preliminary data.</text>
</comment>
<dbReference type="EMBL" id="WBNK01000085">
    <property type="protein sequence ID" value="NXX89351.1"/>
    <property type="molecule type" value="Genomic_DNA"/>
</dbReference>
<feature type="non-terminal residue" evidence="1">
    <location>
        <position position="1"/>
    </location>
</feature>
<evidence type="ECO:0000313" key="2">
    <source>
        <dbReference type="Proteomes" id="UP000632886"/>
    </source>
</evidence>
<organism evidence="1 2">
    <name type="scientific">Centropus bengalensis</name>
    <name type="common">lesser coucal</name>
    <dbReference type="NCBI Taxonomy" id="1463675"/>
    <lineage>
        <taxon>Eukaryota</taxon>
        <taxon>Metazoa</taxon>
        <taxon>Chordata</taxon>
        <taxon>Craniata</taxon>
        <taxon>Vertebrata</taxon>
        <taxon>Euteleostomi</taxon>
        <taxon>Archelosauria</taxon>
        <taxon>Archosauria</taxon>
        <taxon>Dinosauria</taxon>
        <taxon>Saurischia</taxon>
        <taxon>Theropoda</taxon>
        <taxon>Coelurosauria</taxon>
        <taxon>Aves</taxon>
        <taxon>Neognathae</taxon>
        <taxon>Neoaves</taxon>
        <taxon>Otidimorphae</taxon>
        <taxon>Cuculiformes</taxon>
        <taxon>Centropidae</taxon>
        <taxon>Centropus</taxon>
    </lineage>
</organism>
<keyword evidence="2" id="KW-1185">Reference proteome</keyword>